<dbReference type="Proteomes" id="UP001165064">
    <property type="component" value="Unassembled WGS sequence"/>
</dbReference>
<organism evidence="1 2">
    <name type="scientific">Ambrosiozyma monospora</name>
    <name type="common">Yeast</name>
    <name type="synonym">Endomycopsis monosporus</name>
    <dbReference type="NCBI Taxonomy" id="43982"/>
    <lineage>
        <taxon>Eukaryota</taxon>
        <taxon>Fungi</taxon>
        <taxon>Dikarya</taxon>
        <taxon>Ascomycota</taxon>
        <taxon>Saccharomycotina</taxon>
        <taxon>Pichiomycetes</taxon>
        <taxon>Pichiales</taxon>
        <taxon>Pichiaceae</taxon>
        <taxon>Ambrosiozyma</taxon>
    </lineage>
</organism>
<evidence type="ECO:0000313" key="1">
    <source>
        <dbReference type="EMBL" id="GME84096.1"/>
    </source>
</evidence>
<dbReference type="EMBL" id="BSXS01005244">
    <property type="protein sequence ID" value="GME84096.1"/>
    <property type="molecule type" value="Genomic_DNA"/>
</dbReference>
<reference evidence="1" key="1">
    <citation type="submission" date="2023-04" db="EMBL/GenBank/DDBJ databases">
        <title>Ambrosiozyma monospora NBRC 10751.</title>
        <authorList>
            <person name="Ichikawa N."/>
            <person name="Sato H."/>
            <person name="Tonouchi N."/>
        </authorList>
    </citation>
    <scope>NUCLEOTIDE SEQUENCE</scope>
    <source>
        <strain evidence="1">NBRC 10751</strain>
    </source>
</reference>
<sequence>MSALEQSLDAIIASDSRSKRNNNSHRKGKAVSGNASRSHRGRASVTPAVNKKRIQATAAKSLKKRQQQQANKVVAPSALNYAQKVVVTGLPKDIKTDAVKVCFQDYY</sequence>
<keyword evidence="2" id="KW-1185">Reference proteome</keyword>
<proteinExistence type="predicted"/>
<accession>A0ACB5T9X0</accession>
<comment type="caution">
    <text evidence="1">The sequence shown here is derived from an EMBL/GenBank/DDBJ whole genome shotgun (WGS) entry which is preliminary data.</text>
</comment>
<gene>
    <name evidence="1" type="ORF">Amon02_000661100</name>
</gene>
<protein>
    <submittedName>
        <fullName evidence="1">Unnamed protein product</fullName>
    </submittedName>
</protein>
<name>A0ACB5T9X0_AMBMO</name>
<evidence type="ECO:0000313" key="2">
    <source>
        <dbReference type="Proteomes" id="UP001165064"/>
    </source>
</evidence>